<gene>
    <name evidence="2" type="ORF">EJB06_29000</name>
</gene>
<organism evidence="2 3">
    <name type="scientific">Massilia atriviolacea</name>
    <dbReference type="NCBI Taxonomy" id="2495579"/>
    <lineage>
        <taxon>Bacteria</taxon>
        <taxon>Pseudomonadati</taxon>
        <taxon>Pseudomonadota</taxon>
        <taxon>Betaproteobacteria</taxon>
        <taxon>Burkholderiales</taxon>
        <taxon>Oxalobacteraceae</taxon>
        <taxon>Telluria group</taxon>
        <taxon>Massilia</taxon>
    </lineage>
</organism>
<dbReference type="OrthoDB" id="6119095at2"/>
<accession>A0A430HDK8</accession>
<evidence type="ECO:0000313" key="2">
    <source>
        <dbReference type="EMBL" id="RSZ55594.1"/>
    </source>
</evidence>
<sequence length="209" mass="24099">MTEPTSTLSLSDVKDIVVALAAIVGMIVAILGLTTWRRQLKGGIEYELTRRLLKYTYRLREALKVVRHPAMFGSELAAPESEKRLTEEQRRYAGLSSAYRARWEKVVGARDDLQRELLEAEVVWNKEIYARFKPLFALQEELNADVYSYLALCNPDESVQARNSWQEIRRGRPREVLYDSLGEKPDEFSSDVVHAIVEIESYLKPHLKK</sequence>
<dbReference type="EMBL" id="RXLQ01000024">
    <property type="protein sequence ID" value="RSZ55594.1"/>
    <property type="molecule type" value="Genomic_DNA"/>
</dbReference>
<evidence type="ECO:0000313" key="3">
    <source>
        <dbReference type="Proteomes" id="UP000278085"/>
    </source>
</evidence>
<name>A0A430HDK8_9BURK</name>
<dbReference type="AlphaFoldDB" id="A0A430HDK8"/>
<dbReference type="Proteomes" id="UP000278085">
    <property type="component" value="Unassembled WGS sequence"/>
</dbReference>
<reference evidence="2 3" key="1">
    <citation type="submission" date="2018-12" db="EMBL/GenBank/DDBJ databases">
        <authorList>
            <person name="Yang E."/>
        </authorList>
    </citation>
    <scope>NUCLEOTIDE SEQUENCE [LARGE SCALE GENOMIC DNA]</scope>
    <source>
        <strain evidence="2 3">SOD</strain>
    </source>
</reference>
<keyword evidence="1" id="KW-1133">Transmembrane helix</keyword>
<protein>
    <recommendedName>
        <fullName evidence="4">DUF4760 domain-containing protein</fullName>
    </recommendedName>
</protein>
<evidence type="ECO:0008006" key="4">
    <source>
        <dbReference type="Google" id="ProtNLM"/>
    </source>
</evidence>
<comment type="caution">
    <text evidence="2">The sequence shown here is derived from an EMBL/GenBank/DDBJ whole genome shotgun (WGS) entry which is preliminary data.</text>
</comment>
<keyword evidence="3" id="KW-1185">Reference proteome</keyword>
<dbReference type="RefSeq" id="WP_126077512.1">
    <property type="nucleotide sequence ID" value="NZ_CP051166.1"/>
</dbReference>
<keyword evidence="1" id="KW-0812">Transmembrane</keyword>
<proteinExistence type="predicted"/>
<keyword evidence="1" id="KW-0472">Membrane</keyword>
<feature type="transmembrane region" description="Helical" evidence="1">
    <location>
        <begin position="16"/>
        <end position="36"/>
    </location>
</feature>
<evidence type="ECO:0000256" key="1">
    <source>
        <dbReference type="SAM" id="Phobius"/>
    </source>
</evidence>